<sequence length="288" mass="31297" precursor="true">MRYPVTILLALFCAACGSYSANLPSIKPYKMDIQQGNVVTPKMMMQLRPGMSKSQVRFIMGTPLLIDTFHADRWDYFYQMRKEGKIIEQRRVILEFDGDALARVRGDVIPAGSDASAVAEPSKTEPKSIAKPKEKEKGWLDKLKFWGDDEEAPKAPAKAAEPVKPLETIKPAESAKSMAAPAPAPERAPTVEPEAAPAQTESLPPLVDPSMQPKSESAVPQEVPAKSVAPASAPKAETKPIPSKPAVETKPAKAQPDAKAMTAPEPPNDLPPEDSPDFFEKMLEKIGF</sequence>
<dbReference type="InterPro" id="IPR007450">
    <property type="entry name" value="BamE_dom"/>
</dbReference>
<dbReference type="PANTHER" id="PTHR37482:SF1">
    <property type="entry name" value="OUTER MEMBRANE PROTEIN ASSEMBLY FACTOR BAME"/>
    <property type="match status" value="1"/>
</dbReference>
<gene>
    <name evidence="4 7" type="primary">bamE</name>
    <name evidence="7" type="ORF">NMK_0798</name>
</gene>
<dbReference type="GO" id="GO:1990063">
    <property type="term" value="C:Bam protein complex"/>
    <property type="evidence" value="ECO:0007669"/>
    <property type="project" value="TreeGrafter"/>
</dbReference>
<dbReference type="InterPro" id="IPR037873">
    <property type="entry name" value="BamE-like"/>
</dbReference>
<name>A0A2R5F9D8_9PROT</name>
<feature type="chain" id="PRO_5015366214" description="Outer membrane protein assembly factor BamE" evidence="4">
    <location>
        <begin position="21"/>
        <end position="288"/>
    </location>
</feature>
<dbReference type="Gene3D" id="3.30.1450.10">
    <property type="match status" value="1"/>
</dbReference>
<dbReference type="PANTHER" id="PTHR37482">
    <property type="entry name" value="OUTER MEMBRANE PROTEIN ASSEMBLY FACTOR BAME"/>
    <property type="match status" value="1"/>
</dbReference>
<keyword evidence="8" id="KW-1185">Reference proteome</keyword>
<evidence type="ECO:0000256" key="4">
    <source>
        <dbReference type="HAMAP-Rule" id="MF_00925"/>
    </source>
</evidence>
<evidence type="ECO:0000313" key="8">
    <source>
        <dbReference type="Proteomes" id="UP000245081"/>
    </source>
</evidence>
<comment type="subcellular location">
    <subcellularLocation>
        <location evidence="4">Cell outer membrane</location>
    </subcellularLocation>
</comment>
<proteinExistence type="inferred from homology"/>
<evidence type="ECO:0000313" key="7">
    <source>
        <dbReference type="EMBL" id="GBG13254.1"/>
    </source>
</evidence>
<comment type="subunit">
    <text evidence="4">Part of the Bam complex.</text>
</comment>
<feature type="compositionally biased region" description="Low complexity" evidence="5">
    <location>
        <begin position="223"/>
        <end position="235"/>
    </location>
</feature>
<evidence type="ECO:0000259" key="6">
    <source>
        <dbReference type="Pfam" id="PF04355"/>
    </source>
</evidence>
<dbReference type="EMBL" id="BDOQ01000003">
    <property type="protein sequence ID" value="GBG13254.1"/>
    <property type="molecule type" value="Genomic_DNA"/>
</dbReference>
<dbReference type="HAMAP" id="MF_00925">
    <property type="entry name" value="OM_assembly_BamE"/>
    <property type="match status" value="1"/>
</dbReference>
<feature type="compositionally biased region" description="Low complexity" evidence="5">
    <location>
        <begin position="154"/>
        <end position="198"/>
    </location>
</feature>
<dbReference type="GO" id="GO:0051205">
    <property type="term" value="P:protein insertion into membrane"/>
    <property type="evidence" value="ECO:0007669"/>
    <property type="project" value="UniProtKB-UniRule"/>
</dbReference>
<dbReference type="Pfam" id="PF04355">
    <property type="entry name" value="BamE"/>
    <property type="match status" value="1"/>
</dbReference>
<reference evidence="7 8" key="1">
    <citation type="journal article" date="2018" name="Environ. Microbiol.">
        <title>Isolation and genomic characterization of Novimethylophilus kurashikiensis gen. nov. sp. nov., a new lanthanide-dependent methylotrophic species of Methylophilaceae.</title>
        <authorList>
            <person name="Lv H."/>
            <person name="Sahin N."/>
            <person name="Tani A."/>
        </authorList>
    </citation>
    <scope>NUCLEOTIDE SEQUENCE [LARGE SCALE GENOMIC DNA]</scope>
    <source>
        <strain evidence="7 8">La2-4</strain>
    </source>
</reference>
<feature type="compositionally biased region" description="Basic and acidic residues" evidence="5">
    <location>
        <begin position="122"/>
        <end position="134"/>
    </location>
</feature>
<dbReference type="AlphaFoldDB" id="A0A2R5F9D8"/>
<dbReference type="InterPro" id="IPR026592">
    <property type="entry name" value="BamE"/>
</dbReference>
<keyword evidence="3 4" id="KW-0998">Cell outer membrane</keyword>
<feature type="region of interest" description="Disordered" evidence="5">
    <location>
        <begin position="147"/>
        <end position="278"/>
    </location>
</feature>
<keyword evidence="1 4" id="KW-0732">Signal</keyword>
<dbReference type="OrthoDB" id="9808250at2"/>
<keyword evidence="2 4" id="KW-0472">Membrane</keyword>
<evidence type="ECO:0000256" key="5">
    <source>
        <dbReference type="SAM" id="MobiDB-lite"/>
    </source>
</evidence>
<dbReference type="GO" id="GO:0030674">
    <property type="term" value="F:protein-macromolecule adaptor activity"/>
    <property type="evidence" value="ECO:0007669"/>
    <property type="project" value="TreeGrafter"/>
</dbReference>
<evidence type="ECO:0000256" key="1">
    <source>
        <dbReference type="ARBA" id="ARBA00022729"/>
    </source>
</evidence>
<feature type="signal peptide" evidence="4">
    <location>
        <begin position="1"/>
        <end position="20"/>
    </location>
</feature>
<comment type="similarity">
    <text evidence="4">Belongs to the BamE family.</text>
</comment>
<feature type="region of interest" description="Disordered" evidence="5">
    <location>
        <begin position="113"/>
        <end position="134"/>
    </location>
</feature>
<comment type="caution">
    <text evidence="7">The sequence shown here is derived from an EMBL/GenBank/DDBJ whole genome shotgun (WGS) entry which is preliminary data.</text>
</comment>
<dbReference type="Proteomes" id="UP000245081">
    <property type="component" value="Unassembled WGS sequence"/>
</dbReference>
<organism evidence="7 8">
    <name type="scientific">Novimethylophilus kurashikiensis</name>
    <dbReference type="NCBI Taxonomy" id="1825523"/>
    <lineage>
        <taxon>Bacteria</taxon>
        <taxon>Pseudomonadati</taxon>
        <taxon>Pseudomonadota</taxon>
        <taxon>Betaproteobacteria</taxon>
        <taxon>Nitrosomonadales</taxon>
        <taxon>Methylophilaceae</taxon>
        <taxon>Novimethylophilus</taxon>
    </lineage>
</organism>
<dbReference type="RefSeq" id="WP_109014475.1">
    <property type="nucleotide sequence ID" value="NZ_BDOQ01000003.1"/>
</dbReference>
<protein>
    <recommendedName>
        <fullName evidence="4">Outer membrane protein assembly factor BamE</fullName>
    </recommendedName>
</protein>
<dbReference type="GO" id="GO:0043165">
    <property type="term" value="P:Gram-negative-bacterium-type cell outer membrane assembly"/>
    <property type="evidence" value="ECO:0007669"/>
    <property type="project" value="UniProtKB-UniRule"/>
</dbReference>
<evidence type="ECO:0000256" key="3">
    <source>
        <dbReference type="ARBA" id="ARBA00023237"/>
    </source>
</evidence>
<comment type="function">
    <text evidence="4">Part of the outer membrane protein assembly complex, which is involved in assembly and insertion of beta-barrel proteins into the outer membrane.</text>
</comment>
<feature type="domain" description="Outer membrane protein assembly factor BamE" evidence="6">
    <location>
        <begin position="36"/>
        <end position="104"/>
    </location>
</feature>
<accession>A0A2R5F9D8</accession>
<evidence type="ECO:0000256" key="2">
    <source>
        <dbReference type="ARBA" id="ARBA00023136"/>
    </source>
</evidence>